<name>A0A0F9CAL8_9ZZZZ</name>
<reference evidence="1" key="1">
    <citation type="journal article" date="2015" name="Nature">
        <title>Complex archaea that bridge the gap between prokaryotes and eukaryotes.</title>
        <authorList>
            <person name="Spang A."/>
            <person name="Saw J.H."/>
            <person name="Jorgensen S.L."/>
            <person name="Zaremba-Niedzwiedzka K."/>
            <person name="Martijn J."/>
            <person name="Lind A.E."/>
            <person name="van Eijk R."/>
            <person name="Schleper C."/>
            <person name="Guy L."/>
            <person name="Ettema T.J."/>
        </authorList>
    </citation>
    <scope>NUCLEOTIDE SEQUENCE</scope>
</reference>
<accession>A0A0F9CAL8</accession>
<gene>
    <name evidence="1" type="ORF">LCGC14_2345630</name>
</gene>
<dbReference type="EMBL" id="LAZR01034032">
    <property type="protein sequence ID" value="KKL46433.1"/>
    <property type="molecule type" value="Genomic_DNA"/>
</dbReference>
<protein>
    <submittedName>
        <fullName evidence="1">Uncharacterized protein</fullName>
    </submittedName>
</protein>
<comment type="caution">
    <text evidence="1">The sequence shown here is derived from an EMBL/GenBank/DDBJ whole genome shotgun (WGS) entry which is preliminary data.</text>
</comment>
<proteinExistence type="predicted"/>
<sequence>MAHTGLFASSAECIAKAGNFYDSTNVDEAMINDFCLQAENLINCSTKHNWSDYFTAPATTTTLSADVWHMLGEVESNLVGIYMIESNMFGLAATGYPSRIVAEDMINILRDAALRGMSILRDKATQKFMQETTI</sequence>
<dbReference type="AlphaFoldDB" id="A0A0F9CAL8"/>
<organism evidence="1">
    <name type="scientific">marine sediment metagenome</name>
    <dbReference type="NCBI Taxonomy" id="412755"/>
    <lineage>
        <taxon>unclassified sequences</taxon>
        <taxon>metagenomes</taxon>
        <taxon>ecological metagenomes</taxon>
    </lineage>
</organism>
<evidence type="ECO:0000313" key="1">
    <source>
        <dbReference type="EMBL" id="KKL46433.1"/>
    </source>
</evidence>